<name>A0A5C8L0J5_9GAMM</name>
<comment type="caution">
    <text evidence="2">The sequence shown here is derived from an EMBL/GenBank/DDBJ whole genome shotgun (WGS) entry which is preliminary data.</text>
</comment>
<evidence type="ECO:0000313" key="2">
    <source>
        <dbReference type="EMBL" id="TXK65775.1"/>
    </source>
</evidence>
<dbReference type="OrthoDB" id="9787053at2"/>
<dbReference type="Gene3D" id="3.10.450.710">
    <property type="entry name" value="Tgt2/MlaC"/>
    <property type="match status" value="1"/>
</dbReference>
<organism evidence="2 3">
    <name type="scientific">Alkalisalibacterium limincola</name>
    <dbReference type="NCBI Taxonomy" id="2699169"/>
    <lineage>
        <taxon>Bacteria</taxon>
        <taxon>Pseudomonadati</taxon>
        <taxon>Pseudomonadota</taxon>
        <taxon>Gammaproteobacteria</taxon>
        <taxon>Lysobacterales</taxon>
        <taxon>Lysobacteraceae</taxon>
        <taxon>Alkalisalibacterium</taxon>
    </lineage>
</organism>
<sequence>MVRRAAAGRPMPTPTPTAKTSTPTRNEVVAMNKSIPCIDSPTSPTQRSASLLGLLALVCAALLLVALPAQAQAKPEEIIRQSTDRVFEGLRTRASEFNADEEVLLAFIRQELGPTLDTAYTGRLVLGRHSRGADEAEVTAFAEALQENLLRRYGTALLTVDPNTAVQVRASQPMRDGTVERVRTEIRRPSGAPIPVDYLFRERNGQWRVFDVIVEGVSYVQTFRNQFDPLVREKGIAGVTRDLREGRIDVDPEL</sequence>
<dbReference type="InterPro" id="IPR042245">
    <property type="entry name" value="Tgt2/MlaC_sf"/>
</dbReference>
<gene>
    <name evidence="2" type="ORF">FU658_01305</name>
</gene>
<accession>A0A5C8L0J5</accession>
<dbReference type="Pfam" id="PF05494">
    <property type="entry name" value="MlaC"/>
    <property type="match status" value="1"/>
</dbReference>
<dbReference type="PANTHER" id="PTHR36573">
    <property type="entry name" value="INTERMEMBRANE PHOSPHOLIPID TRANSPORT SYSTEM BINDING PROTEIN MLAC"/>
    <property type="match status" value="1"/>
</dbReference>
<reference evidence="2 3" key="1">
    <citation type="submission" date="2019-08" db="EMBL/GenBank/DDBJ databases">
        <authorList>
            <person name="Karlyshev A.V."/>
        </authorList>
    </citation>
    <scope>NUCLEOTIDE SEQUENCE [LARGE SCALE GENOMIC DNA]</scope>
    <source>
        <strain evidence="2 3">Alg18-2.2</strain>
    </source>
</reference>
<keyword evidence="3" id="KW-1185">Reference proteome</keyword>
<proteinExistence type="predicted"/>
<dbReference type="Proteomes" id="UP000321248">
    <property type="component" value="Unassembled WGS sequence"/>
</dbReference>
<dbReference type="AlphaFoldDB" id="A0A5C8L0J5"/>
<dbReference type="EMBL" id="VRTS01000001">
    <property type="protein sequence ID" value="TXK65775.1"/>
    <property type="molecule type" value="Genomic_DNA"/>
</dbReference>
<dbReference type="InterPro" id="IPR008869">
    <property type="entry name" value="MlaC/ttg2D"/>
</dbReference>
<feature type="region of interest" description="Disordered" evidence="1">
    <location>
        <begin position="1"/>
        <end position="23"/>
    </location>
</feature>
<evidence type="ECO:0000313" key="3">
    <source>
        <dbReference type="Proteomes" id="UP000321248"/>
    </source>
</evidence>
<protein>
    <submittedName>
        <fullName evidence="2">ABC transporter substrate-binding protein</fullName>
    </submittedName>
</protein>
<evidence type="ECO:0000256" key="1">
    <source>
        <dbReference type="SAM" id="MobiDB-lite"/>
    </source>
</evidence>
<dbReference type="PANTHER" id="PTHR36573:SF1">
    <property type="entry name" value="INTERMEMBRANE PHOSPHOLIPID TRANSPORT SYSTEM BINDING PROTEIN MLAC"/>
    <property type="match status" value="1"/>
</dbReference>